<dbReference type="PROSITE" id="PS51197">
    <property type="entry name" value="HTH_RRF2_2"/>
    <property type="match status" value="1"/>
</dbReference>
<evidence type="ECO:0000313" key="2">
    <source>
        <dbReference type="EMBL" id="MPM64219.1"/>
    </source>
</evidence>
<sequence length="148" mass="15957">MKISTKGRYALAAMISLAQQESIPGVETLAALSGRLGLSKLYLEQVFSLLRRAELVLSVKGAQGGYRLARGARDITGWDILSAVENSLFDQADATVAESSPGIERAMRNGLFTPMDLAVRTALEAVSLHDLAEEANLPETDDGYIYII</sequence>
<dbReference type="Gene3D" id="1.10.10.10">
    <property type="entry name" value="Winged helix-like DNA-binding domain superfamily/Winged helix DNA-binding domain"/>
    <property type="match status" value="1"/>
</dbReference>
<name>A0A645BFJ4_9ZZZZ</name>
<dbReference type="InterPro" id="IPR036388">
    <property type="entry name" value="WH-like_DNA-bd_sf"/>
</dbReference>
<gene>
    <name evidence="2" type="primary">cymR_30</name>
    <name evidence="2" type="ORF">SDC9_111105</name>
</gene>
<dbReference type="GO" id="GO:0003677">
    <property type="term" value="F:DNA binding"/>
    <property type="evidence" value="ECO:0007669"/>
    <property type="project" value="UniProtKB-KW"/>
</dbReference>
<evidence type="ECO:0000256" key="1">
    <source>
        <dbReference type="ARBA" id="ARBA00023125"/>
    </source>
</evidence>
<dbReference type="GO" id="GO:0003700">
    <property type="term" value="F:DNA-binding transcription factor activity"/>
    <property type="evidence" value="ECO:0007669"/>
    <property type="project" value="TreeGrafter"/>
</dbReference>
<organism evidence="2">
    <name type="scientific">bioreactor metagenome</name>
    <dbReference type="NCBI Taxonomy" id="1076179"/>
    <lineage>
        <taxon>unclassified sequences</taxon>
        <taxon>metagenomes</taxon>
        <taxon>ecological metagenomes</taxon>
    </lineage>
</organism>
<dbReference type="NCBIfam" id="TIGR00738">
    <property type="entry name" value="rrf2_super"/>
    <property type="match status" value="1"/>
</dbReference>
<proteinExistence type="predicted"/>
<reference evidence="2" key="1">
    <citation type="submission" date="2019-08" db="EMBL/GenBank/DDBJ databases">
        <authorList>
            <person name="Kucharzyk K."/>
            <person name="Murdoch R.W."/>
            <person name="Higgins S."/>
            <person name="Loffler F."/>
        </authorList>
    </citation>
    <scope>NUCLEOTIDE SEQUENCE</scope>
</reference>
<protein>
    <submittedName>
        <fullName evidence="2">HTH-type transcriptional regulator CymR</fullName>
    </submittedName>
</protein>
<dbReference type="GO" id="GO:0005829">
    <property type="term" value="C:cytosol"/>
    <property type="evidence" value="ECO:0007669"/>
    <property type="project" value="TreeGrafter"/>
</dbReference>
<dbReference type="PANTHER" id="PTHR33221:SF5">
    <property type="entry name" value="HTH-TYPE TRANSCRIPTIONAL REGULATOR ISCR"/>
    <property type="match status" value="1"/>
</dbReference>
<comment type="caution">
    <text evidence="2">The sequence shown here is derived from an EMBL/GenBank/DDBJ whole genome shotgun (WGS) entry which is preliminary data.</text>
</comment>
<keyword evidence="1" id="KW-0238">DNA-binding</keyword>
<dbReference type="InterPro" id="IPR036390">
    <property type="entry name" value="WH_DNA-bd_sf"/>
</dbReference>
<dbReference type="InterPro" id="IPR000944">
    <property type="entry name" value="Tscrpt_reg_Rrf2"/>
</dbReference>
<dbReference type="Pfam" id="PF02082">
    <property type="entry name" value="Rrf2"/>
    <property type="match status" value="1"/>
</dbReference>
<dbReference type="EMBL" id="VSSQ01019832">
    <property type="protein sequence ID" value="MPM64219.1"/>
    <property type="molecule type" value="Genomic_DNA"/>
</dbReference>
<dbReference type="PANTHER" id="PTHR33221">
    <property type="entry name" value="WINGED HELIX-TURN-HELIX TRANSCRIPTIONAL REGULATOR, RRF2 FAMILY"/>
    <property type="match status" value="1"/>
</dbReference>
<dbReference type="AlphaFoldDB" id="A0A645BFJ4"/>
<dbReference type="SUPFAM" id="SSF46785">
    <property type="entry name" value="Winged helix' DNA-binding domain"/>
    <property type="match status" value="1"/>
</dbReference>
<accession>A0A645BFJ4</accession>